<dbReference type="HOGENOM" id="CLU_089007_0_0_1"/>
<dbReference type="RefSeq" id="XP_007864184.1">
    <property type="nucleotide sequence ID" value="XM_007865993.1"/>
</dbReference>
<keyword evidence="3" id="KW-1185">Reference proteome</keyword>
<dbReference type="GeneID" id="19299987"/>
<dbReference type="KEGG" id="gtr:GLOTRDRAFT_115113"/>
<dbReference type="AlphaFoldDB" id="S7QCC2"/>
<gene>
    <name evidence="2" type="ORF">GLOTRDRAFT_115113</name>
</gene>
<sequence>MIKPDWDDEQLLRELYRTYNKLRSWRRLFSLKTFSSMVHVWADVNYIYPQFSRSSPENASSSFKSMRIRYYFRHPKAQSGKTEFMQYLTRDRRFGVMYLERWDPYRITFLISGPVMATLVFSILWAYFMNNISDAFTIGSYMVTAYSTFLVLIGILNWVEF</sequence>
<keyword evidence="1" id="KW-0812">Transmembrane</keyword>
<dbReference type="STRING" id="670483.S7QCC2"/>
<feature type="transmembrane region" description="Helical" evidence="1">
    <location>
        <begin position="107"/>
        <end position="128"/>
    </location>
</feature>
<reference evidence="2 3" key="1">
    <citation type="journal article" date="2012" name="Science">
        <title>The Paleozoic origin of enzymatic lignin decomposition reconstructed from 31 fungal genomes.</title>
        <authorList>
            <person name="Floudas D."/>
            <person name="Binder M."/>
            <person name="Riley R."/>
            <person name="Barry K."/>
            <person name="Blanchette R.A."/>
            <person name="Henrissat B."/>
            <person name="Martinez A.T."/>
            <person name="Otillar R."/>
            <person name="Spatafora J.W."/>
            <person name="Yadav J.S."/>
            <person name="Aerts A."/>
            <person name="Benoit I."/>
            <person name="Boyd A."/>
            <person name="Carlson A."/>
            <person name="Copeland A."/>
            <person name="Coutinho P.M."/>
            <person name="de Vries R.P."/>
            <person name="Ferreira P."/>
            <person name="Findley K."/>
            <person name="Foster B."/>
            <person name="Gaskell J."/>
            <person name="Glotzer D."/>
            <person name="Gorecki P."/>
            <person name="Heitman J."/>
            <person name="Hesse C."/>
            <person name="Hori C."/>
            <person name="Igarashi K."/>
            <person name="Jurgens J.A."/>
            <person name="Kallen N."/>
            <person name="Kersten P."/>
            <person name="Kohler A."/>
            <person name="Kuees U."/>
            <person name="Kumar T.K.A."/>
            <person name="Kuo A."/>
            <person name="LaButti K."/>
            <person name="Larrondo L.F."/>
            <person name="Lindquist E."/>
            <person name="Ling A."/>
            <person name="Lombard V."/>
            <person name="Lucas S."/>
            <person name="Lundell T."/>
            <person name="Martin R."/>
            <person name="McLaughlin D.J."/>
            <person name="Morgenstern I."/>
            <person name="Morin E."/>
            <person name="Murat C."/>
            <person name="Nagy L.G."/>
            <person name="Nolan M."/>
            <person name="Ohm R.A."/>
            <person name="Patyshakuliyeva A."/>
            <person name="Rokas A."/>
            <person name="Ruiz-Duenas F.J."/>
            <person name="Sabat G."/>
            <person name="Salamov A."/>
            <person name="Samejima M."/>
            <person name="Schmutz J."/>
            <person name="Slot J.C."/>
            <person name="St John F."/>
            <person name="Stenlid J."/>
            <person name="Sun H."/>
            <person name="Sun S."/>
            <person name="Syed K."/>
            <person name="Tsang A."/>
            <person name="Wiebenga A."/>
            <person name="Young D."/>
            <person name="Pisabarro A."/>
            <person name="Eastwood D.C."/>
            <person name="Martin F."/>
            <person name="Cullen D."/>
            <person name="Grigoriev I.V."/>
            <person name="Hibbett D.S."/>
        </authorList>
    </citation>
    <scope>NUCLEOTIDE SEQUENCE [LARGE SCALE GENOMIC DNA]</scope>
    <source>
        <strain evidence="2 3">ATCC 11539</strain>
    </source>
</reference>
<proteinExistence type="predicted"/>
<name>S7QCC2_GLOTA</name>
<dbReference type="OMA" id="KNMRLRW"/>
<accession>S7QCC2</accession>
<organism evidence="2 3">
    <name type="scientific">Gloeophyllum trabeum (strain ATCC 11539 / FP-39264 / Madison 617)</name>
    <name type="common">Brown rot fungus</name>
    <dbReference type="NCBI Taxonomy" id="670483"/>
    <lineage>
        <taxon>Eukaryota</taxon>
        <taxon>Fungi</taxon>
        <taxon>Dikarya</taxon>
        <taxon>Basidiomycota</taxon>
        <taxon>Agaricomycotina</taxon>
        <taxon>Agaricomycetes</taxon>
        <taxon>Gloeophyllales</taxon>
        <taxon>Gloeophyllaceae</taxon>
        <taxon>Gloeophyllum</taxon>
    </lineage>
</organism>
<feature type="transmembrane region" description="Helical" evidence="1">
    <location>
        <begin position="140"/>
        <end position="159"/>
    </location>
</feature>
<dbReference type="Proteomes" id="UP000030669">
    <property type="component" value="Unassembled WGS sequence"/>
</dbReference>
<evidence type="ECO:0000313" key="3">
    <source>
        <dbReference type="Proteomes" id="UP000030669"/>
    </source>
</evidence>
<evidence type="ECO:0000313" key="2">
    <source>
        <dbReference type="EMBL" id="EPQ57018.1"/>
    </source>
</evidence>
<dbReference type="OrthoDB" id="9988102at2759"/>
<keyword evidence="1" id="KW-0472">Membrane</keyword>
<dbReference type="EMBL" id="KB469299">
    <property type="protein sequence ID" value="EPQ57018.1"/>
    <property type="molecule type" value="Genomic_DNA"/>
</dbReference>
<keyword evidence="1" id="KW-1133">Transmembrane helix</keyword>
<evidence type="ECO:0000256" key="1">
    <source>
        <dbReference type="SAM" id="Phobius"/>
    </source>
</evidence>
<dbReference type="eggNOG" id="ENOG502SERI">
    <property type="taxonomic scope" value="Eukaryota"/>
</dbReference>
<protein>
    <submittedName>
        <fullName evidence="2">Uncharacterized protein</fullName>
    </submittedName>
</protein>